<keyword evidence="4" id="KW-1185">Reference proteome</keyword>
<evidence type="ECO:0000313" key="4">
    <source>
        <dbReference type="Proteomes" id="UP000288547"/>
    </source>
</evidence>
<reference evidence="3 4" key="1">
    <citation type="submission" date="2018-12" db="EMBL/GenBank/DDBJ databases">
        <authorList>
            <person name="Li F."/>
        </authorList>
    </citation>
    <scope>NUCLEOTIDE SEQUENCE [LARGE SCALE GENOMIC DNA]</scope>
    <source>
        <strain evidence="3 4">11W25H-1</strain>
    </source>
</reference>
<dbReference type="OrthoDB" id="2973014at2"/>
<dbReference type="Gene3D" id="1.10.10.2840">
    <property type="entry name" value="PucR C-terminal helix-turn-helix domain"/>
    <property type="match status" value="1"/>
</dbReference>
<dbReference type="InterPro" id="IPR042070">
    <property type="entry name" value="PucR_C-HTH_sf"/>
</dbReference>
<organism evidence="3 4">
    <name type="scientific">Labedella phragmitis</name>
    <dbReference type="NCBI Taxonomy" id="2498849"/>
    <lineage>
        <taxon>Bacteria</taxon>
        <taxon>Bacillati</taxon>
        <taxon>Actinomycetota</taxon>
        <taxon>Actinomycetes</taxon>
        <taxon>Micrococcales</taxon>
        <taxon>Microbacteriaceae</taxon>
        <taxon>Labedella</taxon>
    </lineage>
</organism>
<comment type="caution">
    <text evidence="3">The sequence shown here is derived from an EMBL/GenBank/DDBJ whole genome shotgun (WGS) entry which is preliminary data.</text>
</comment>
<accession>A0A3S3ZB68</accession>
<name>A0A3S3ZB68_9MICO</name>
<evidence type="ECO:0000259" key="1">
    <source>
        <dbReference type="Pfam" id="PF07905"/>
    </source>
</evidence>
<dbReference type="EMBL" id="RZNB01000001">
    <property type="protein sequence ID" value="RWZ52888.1"/>
    <property type="molecule type" value="Genomic_DNA"/>
</dbReference>
<dbReference type="Pfam" id="PF07905">
    <property type="entry name" value="PucR"/>
    <property type="match status" value="1"/>
</dbReference>
<dbReference type="PANTHER" id="PTHR33744">
    <property type="entry name" value="CARBOHYDRATE DIACID REGULATOR"/>
    <property type="match status" value="1"/>
</dbReference>
<dbReference type="Pfam" id="PF13556">
    <property type="entry name" value="HTH_30"/>
    <property type="match status" value="1"/>
</dbReference>
<dbReference type="InterPro" id="IPR051448">
    <property type="entry name" value="CdaR-like_regulators"/>
</dbReference>
<sequence length="525" mass="56772">MRPVPPRNWTNGPIRGVGLVIPPTGRSTCGPLFRSRYTWCPEAFPGGFESLHPGWKGERVKVGELLRERGLSLTVAVHGNLDAPIEWVHAIDRFPASEFISAGDVALTSGQWWPAVSADAFVRDLADAGVLALGFGLTSTVTDLPSHLVSACERAGLTLFLVPVEVPFVRIIKSFVQAQRRVWERPLRRHLDYYETFVAALREDRSLGSMLESLSAGLASPIGLVADRETFGVHSTDDMHSIPLLSEGVLDAELFSAVEPGSFSVEQRAVLSVGVPFIALEIERIRSVRRAVDGYTRELFTWLRSGEQDEVSVLARLRSLGVEEAEGLAVVAIWNPDPEAVLLATRRAAGQRVAAAPFDDAVLVCVSGEDVVDRLVRGLPRTASAGVGSAGGPGRLRLSLIQAEHALGVARRSGPGSVVGADELNSPSTVLYSQASALMRETATALLAPLRDYDTARGGQLMQTLEVFLRTGGRWSVAASELYIHPNTLRHRVQVIEQITGRSLDSTRDRTDFDIAIELAGQSGL</sequence>
<dbReference type="AlphaFoldDB" id="A0A3S3ZB68"/>
<dbReference type="InterPro" id="IPR025736">
    <property type="entry name" value="PucR_C-HTH_dom"/>
</dbReference>
<feature type="domain" description="Purine catabolism PurC-like" evidence="1">
    <location>
        <begin position="74"/>
        <end position="177"/>
    </location>
</feature>
<evidence type="ECO:0000259" key="2">
    <source>
        <dbReference type="Pfam" id="PF13556"/>
    </source>
</evidence>
<proteinExistence type="predicted"/>
<dbReference type="Proteomes" id="UP000288547">
    <property type="component" value="Unassembled WGS sequence"/>
</dbReference>
<evidence type="ECO:0000313" key="3">
    <source>
        <dbReference type="EMBL" id="RWZ52888.1"/>
    </source>
</evidence>
<protein>
    <submittedName>
        <fullName evidence="3">PucR family transcriptional regulator</fullName>
    </submittedName>
</protein>
<feature type="domain" description="PucR C-terminal helix-turn-helix" evidence="2">
    <location>
        <begin position="461"/>
        <end position="518"/>
    </location>
</feature>
<dbReference type="PANTHER" id="PTHR33744:SF17">
    <property type="entry name" value="CONSERVED PROTEIN"/>
    <property type="match status" value="1"/>
</dbReference>
<dbReference type="InterPro" id="IPR012914">
    <property type="entry name" value="PucR_dom"/>
</dbReference>
<gene>
    <name evidence="3" type="ORF">ELQ90_02830</name>
</gene>